<dbReference type="Gene3D" id="3.40.50.720">
    <property type="entry name" value="NAD(P)-binding Rossmann-like Domain"/>
    <property type="match status" value="1"/>
</dbReference>
<feature type="domain" description="SDH C-terminal" evidence="9">
    <location>
        <begin position="234"/>
        <end position="261"/>
    </location>
</feature>
<dbReference type="PANTHER" id="PTHR21089:SF1">
    <property type="entry name" value="BIFUNCTIONAL 3-DEHYDROQUINATE DEHYDRATASE_SHIKIMATE DEHYDROGENASE, CHLOROPLASTIC"/>
    <property type="match status" value="1"/>
</dbReference>
<dbReference type="Pfam" id="PF08501">
    <property type="entry name" value="Shikimate_dh_N"/>
    <property type="match status" value="1"/>
</dbReference>
<dbReference type="Proteomes" id="UP000000758">
    <property type="component" value="Chromosome"/>
</dbReference>
<dbReference type="InterPro" id="IPR013708">
    <property type="entry name" value="Shikimate_DH-bd_N"/>
</dbReference>
<name>A0RU29_CENSY</name>
<feature type="binding site" evidence="6">
    <location>
        <begin position="9"/>
        <end position="11"/>
    </location>
    <ligand>
        <name>shikimate</name>
        <dbReference type="ChEBI" id="CHEBI:36208"/>
    </ligand>
</feature>
<dbReference type="GO" id="GO:0050661">
    <property type="term" value="F:NADP binding"/>
    <property type="evidence" value="ECO:0007669"/>
    <property type="project" value="InterPro"/>
</dbReference>
<dbReference type="STRING" id="414004.CENSYa_0203"/>
<dbReference type="PANTHER" id="PTHR21089">
    <property type="entry name" value="SHIKIMATE DEHYDROGENASE"/>
    <property type="match status" value="1"/>
</dbReference>
<dbReference type="InterPro" id="IPR046346">
    <property type="entry name" value="Aminoacid_DH-like_N_sf"/>
</dbReference>
<keyword evidence="4 6" id="KW-0560">Oxidoreductase</keyword>
<protein>
    <recommendedName>
        <fullName evidence="1 6">Shikimate dehydrogenase (NADP(+))</fullName>
        <shortName evidence="6">SDH</shortName>
        <ecNumber evidence="1 6">1.1.1.25</ecNumber>
    </recommendedName>
</protein>
<comment type="pathway">
    <text evidence="6">Metabolic intermediate biosynthesis; chorismate biosynthesis; chorismate from D-erythrose 4-phosphate and phosphoenolpyruvate: step 4/7.</text>
</comment>
<dbReference type="PATRIC" id="fig|414004.10.peg.178"/>
<evidence type="ECO:0000256" key="3">
    <source>
        <dbReference type="ARBA" id="ARBA00022857"/>
    </source>
</evidence>
<feature type="binding site" evidence="6">
    <location>
        <position position="213"/>
    </location>
    <ligand>
        <name>shikimate</name>
        <dbReference type="ChEBI" id="CHEBI:36208"/>
    </ligand>
</feature>
<dbReference type="SUPFAM" id="SSF53223">
    <property type="entry name" value="Aminoacid dehydrogenase-like, N-terminal domain"/>
    <property type="match status" value="1"/>
</dbReference>
<dbReference type="GO" id="GO:0019632">
    <property type="term" value="P:shikimate metabolic process"/>
    <property type="evidence" value="ECO:0007669"/>
    <property type="project" value="InterPro"/>
</dbReference>
<dbReference type="GO" id="GO:0004764">
    <property type="term" value="F:shikimate 3-dehydrogenase (NADP+) activity"/>
    <property type="evidence" value="ECO:0007669"/>
    <property type="project" value="UniProtKB-UniRule"/>
</dbReference>
<dbReference type="InterPro" id="IPR036291">
    <property type="entry name" value="NAD(P)-bd_dom_sf"/>
</dbReference>
<dbReference type="UniPathway" id="UPA00053">
    <property type="reaction ID" value="UER00087"/>
</dbReference>
<evidence type="ECO:0000259" key="9">
    <source>
        <dbReference type="Pfam" id="PF18317"/>
    </source>
</evidence>
<dbReference type="CDD" id="cd01065">
    <property type="entry name" value="NAD_bind_Shikimate_DH"/>
    <property type="match status" value="1"/>
</dbReference>
<dbReference type="InterPro" id="IPR022893">
    <property type="entry name" value="Shikimate_DH_fam"/>
</dbReference>
<comment type="catalytic activity">
    <reaction evidence="6">
        <text>shikimate + NADP(+) = 3-dehydroshikimate + NADPH + H(+)</text>
        <dbReference type="Rhea" id="RHEA:17737"/>
        <dbReference type="ChEBI" id="CHEBI:15378"/>
        <dbReference type="ChEBI" id="CHEBI:16630"/>
        <dbReference type="ChEBI" id="CHEBI:36208"/>
        <dbReference type="ChEBI" id="CHEBI:57783"/>
        <dbReference type="ChEBI" id="CHEBI:58349"/>
        <dbReference type="EC" id="1.1.1.25"/>
    </reaction>
</comment>
<feature type="binding site" evidence="6">
    <location>
        <position position="211"/>
    </location>
    <ligand>
        <name>NADP(+)</name>
        <dbReference type="ChEBI" id="CHEBI:58349"/>
    </ligand>
</feature>
<evidence type="ECO:0000256" key="6">
    <source>
        <dbReference type="HAMAP-Rule" id="MF_00222"/>
    </source>
</evidence>
<comment type="similarity">
    <text evidence="6">Belongs to the shikimate dehydrogenase family.</text>
</comment>
<evidence type="ECO:0000313" key="11">
    <source>
        <dbReference type="Proteomes" id="UP000000758"/>
    </source>
</evidence>
<evidence type="ECO:0000256" key="1">
    <source>
        <dbReference type="ARBA" id="ARBA00012962"/>
    </source>
</evidence>
<dbReference type="Pfam" id="PF18317">
    <property type="entry name" value="SDH_C"/>
    <property type="match status" value="1"/>
</dbReference>
<keyword evidence="11" id="KW-1185">Reference proteome</keyword>
<evidence type="ECO:0000256" key="2">
    <source>
        <dbReference type="ARBA" id="ARBA00022605"/>
    </source>
</evidence>
<feature type="binding site" evidence="6">
    <location>
        <position position="72"/>
    </location>
    <ligand>
        <name>NADP(+)</name>
        <dbReference type="ChEBI" id="CHEBI:58349"/>
    </ligand>
</feature>
<feature type="domain" description="Shikimate dehydrogenase substrate binding N-terminal" evidence="8">
    <location>
        <begin position="2"/>
        <end position="83"/>
    </location>
</feature>
<organism evidence="10 11">
    <name type="scientific">Cenarchaeum symbiosum (strain A)</name>
    <dbReference type="NCBI Taxonomy" id="414004"/>
    <lineage>
        <taxon>Archaea</taxon>
        <taxon>Nitrososphaerota</taxon>
        <taxon>Candidatus Cenarchaeales</taxon>
        <taxon>Candidatus Cenarchaeaceae</taxon>
        <taxon>Candidatus Cenarchaeum</taxon>
    </lineage>
</organism>
<feature type="binding site" evidence="6">
    <location>
        <begin position="120"/>
        <end position="124"/>
    </location>
    <ligand>
        <name>NADP(+)</name>
        <dbReference type="ChEBI" id="CHEBI:58349"/>
    </ligand>
</feature>
<dbReference type="NCBIfam" id="TIGR00507">
    <property type="entry name" value="aroE"/>
    <property type="match status" value="1"/>
</dbReference>
<feature type="binding site" evidence="6">
    <location>
        <position position="241"/>
    </location>
    <ligand>
        <name>shikimate</name>
        <dbReference type="ChEBI" id="CHEBI:36208"/>
    </ligand>
</feature>
<dbReference type="EnsemblBacteria" id="ABK76846">
    <property type="protein sequence ID" value="ABK76846"/>
    <property type="gene ID" value="CENSYa_0203"/>
</dbReference>
<dbReference type="Gene3D" id="3.40.50.10860">
    <property type="entry name" value="Leucine Dehydrogenase, chain A, domain 1"/>
    <property type="match status" value="1"/>
</dbReference>
<comment type="subunit">
    <text evidence="6">Homodimer.</text>
</comment>
<evidence type="ECO:0000313" key="10">
    <source>
        <dbReference type="EMBL" id="ABK76846.1"/>
    </source>
</evidence>
<reference evidence="10 11" key="1">
    <citation type="journal article" date="2006" name="Proc. Natl. Acad. Sci. U.S.A.">
        <title>Genomic analysis of the uncultivated marine crenarchaeote Cenarchaeum symbiosum.</title>
        <authorList>
            <person name="Hallam S.J."/>
            <person name="Konstantinidis K.T."/>
            <person name="Putnam N."/>
            <person name="Schleper C."/>
            <person name="Watanabe Y."/>
            <person name="Sugahara J."/>
            <person name="Preston C."/>
            <person name="de la Torre J."/>
            <person name="Richardson P.M."/>
            <person name="DeLong E.F."/>
        </authorList>
    </citation>
    <scope>NUCLEOTIDE SEQUENCE [LARGE SCALE GENOMIC DNA]</scope>
    <source>
        <strain evidence="11">A</strain>
    </source>
</reference>
<sequence length="268" mass="28879">MIGDPINHSLSPTLHNAAFMELGMDCTYIAYRIPRGELEEGIGSLKDTGVEGFNVTIPHKVAVMKYMDRLDETCSMAGAANTVSIKDGVLKGYNTDMGGFLDPIKKRGIGIEGTEALVLGAGGAARAVTVALAGEGARRITIANRTQQGAREIALLARRLGADAVPADLEDVGRLARRSKFIVNCTPVGMGGEPSLVPEESIQDTSVVYDIVYMPLETDMIKKAKARNAVYIRGFEMLLGQACRAFEIWHEVEAPYKAMKQMMVGDLA</sequence>
<dbReference type="HAMAP" id="MF_00222">
    <property type="entry name" value="Shikimate_DH_AroE"/>
    <property type="match status" value="1"/>
</dbReference>
<gene>
    <name evidence="6" type="primary">aroE</name>
    <name evidence="10" type="ordered locus">CENSYa_0203</name>
</gene>
<dbReference type="SUPFAM" id="SSF51735">
    <property type="entry name" value="NAD(P)-binding Rossmann-fold domains"/>
    <property type="match status" value="1"/>
</dbReference>
<evidence type="ECO:0000256" key="5">
    <source>
        <dbReference type="ARBA" id="ARBA00023141"/>
    </source>
</evidence>
<dbReference type="GO" id="GO:0009423">
    <property type="term" value="P:chorismate biosynthetic process"/>
    <property type="evidence" value="ECO:0007669"/>
    <property type="project" value="UniProtKB-UniRule"/>
</dbReference>
<dbReference type="EMBL" id="DP000238">
    <property type="protein sequence ID" value="ABK76846.1"/>
    <property type="molecule type" value="Genomic_DNA"/>
</dbReference>
<dbReference type="InterPro" id="IPR011342">
    <property type="entry name" value="Shikimate_DH"/>
</dbReference>
<dbReference type="InterPro" id="IPR041121">
    <property type="entry name" value="SDH_C"/>
</dbReference>
<evidence type="ECO:0000259" key="8">
    <source>
        <dbReference type="Pfam" id="PF08501"/>
    </source>
</evidence>
<dbReference type="GO" id="GO:0008652">
    <property type="term" value="P:amino acid biosynthetic process"/>
    <property type="evidence" value="ECO:0007669"/>
    <property type="project" value="UniProtKB-KW"/>
</dbReference>
<feature type="binding site" evidence="6">
    <location>
        <position position="96"/>
    </location>
    <ligand>
        <name>shikimate</name>
        <dbReference type="ChEBI" id="CHEBI:36208"/>
    </ligand>
</feature>
<dbReference type="GO" id="GO:0009073">
    <property type="term" value="P:aromatic amino acid family biosynthetic process"/>
    <property type="evidence" value="ECO:0007669"/>
    <property type="project" value="UniProtKB-KW"/>
</dbReference>
<keyword evidence="3 6" id="KW-0521">NADP</keyword>
<feature type="binding site" evidence="6">
    <location>
        <position position="81"/>
    </location>
    <ligand>
        <name>shikimate</name>
        <dbReference type="ChEBI" id="CHEBI:36208"/>
    </ligand>
</feature>
<feature type="binding site" evidence="6">
    <location>
        <position position="234"/>
    </location>
    <ligand>
        <name>NADP(+)</name>
        <dbReference type="ChEBI" id="CHEBI:58349"/>
    </ligand>
</feature>
<dbReference type="AlphaFoldDB" id="A0RU29"/>
<keyword evidence="2 6" id="KW-0028">Amino-acid biosynthesis</keyword>
<proteinExistence type="inferred from homology"/>
<feature type="domain" description="Quinate/shikimate 5-dehydrogenase/glutamyl-tRNA reductase" evidence="7">
    <location>
        <begin position="111"/>
        <end position="186"/>
    </location>
</feature>
<dbReference type="KEGG" id="csy:CENSYa_0203"/>
<dbReference type="InterPro" id="IPR006151">
    <property type="entry name" value="Shikm_DH/Glu-tRNA_Rdtase"/>
</dbReference>
<keyword evidence="5 6" id="KW-0057">Aromatic amino acid biosynthesis</keyword>
<dbReference type="Pfam" id="PF01488">
    <property type="entry name" value="Shikimate_DH"/>
    <property type="match status" value="1"/>
</dbReference>
<feature type="binding site" evidence="6">
    <location>
        <position position="56"/>
    </location>
    <ligand>
        <name>shikimate</name>
        <dbReference type="ChEBI" id="CHEBI:36208"/>
    </ligand>
</feature>
<evidence type="ECO:0000259" key="7">
    <source>
        <dbReference type="Pfam" id="PF01488"/>
    </source>
</evidence>
<feature type="active site" description="Proton acceptor" evidence="6">
    <location>
        <position position="60"/>
    </location>
</feature>
<accession>A0RU29</accession>
<comment type="caution">
    <text evidence="6">Lacks conserved residue(s) required for the propagation of feature annotation.</text>
</comment>
<comment type="function">
    <text evidence="6">Involved in the biosynthesis of the chorismate, which leads to the biosynthesis of aromatic amino acids. Catalyzes the reversible NADPH linked reduction of 3-dehydroshikimate (DHSA) to yield shikimate (SA).</text>
</comment>
<dbReference type="EC" id="1.1.1.25" evidence="1 6"/>
<dbReference type="HOGENOM" id="CLU_044063_4_1_2"/>
<evidence type="ECO:0000256" key="4">
    <source>
        <dbReference type="ARBA" id="ARBA00023002"/>
    </source>
</evidence>